<reference evidence="3 9" key="4">
    <citation type="submission" date="2020-02" db="EMBL/GenBank/DDBJ databases">
        <title>Klebsiella pneumoniae genome sequencing and assembly.</title>
        <authorList>
            <person name="Starkova P.S."/>
            <person name="Sulyan O.S."/>
            <person name="Likholetova D.V."/>
            <person name="Ageevets V.A."/>
            <person name="Lazareva I.V."/>
            <person name="Sopova J.V."/>
            <person name="Sidorenko S.V."/>
        </authorList>
    </citation>
    <scope>NUCLEOTIDE SEQUENCE [LARGE SCALE GENOMIC DNA]</scope>
    <source>
        <strain evidence="3 9">2429</strain>
    </source>
</reference>
<evidence type="ECO:0000313" key="4">
    <source>
        <dbReference type="EMBL" id="RDT83871.1"/>
    </source>
</evidence>
<reference evidence="6 8" key="3">
    <citation type="submission" date="2018-07" db="EMBL/GenBank/DDBJ databases">
        <authorList>
            <consortium name="Pathogen Informatics"/>
        </authorList>
    </citation>
    <scope>NUCLEOTIDE SEQUENCE [LARGE SCALE GENOMIC DNA]</scope>
    <source>
        <strain evidence="6 8">4300STDY6470422</strain>
    </source>
</reference>
<evidence type="ECO:0000313" key="5">
    <source>
        <dbReference type="EMBL" id="SQC05882.1"/>
    </source>
</evidence>
<feature type="domain" description="HTH luxR-type" evidence="2">
    <location>
        <begin position="113"/>
        <end position="178"/>
    </location>
</feature>
<dbReference type="InterPro" id="IPR016032">
    <property type="entry name" value="Sig_transdc_resp-reg_C-effctor"/>
</dbReference>
<evidence type="ECO:0000313" key="6">
    <source>
        <dbReference type="EMBL" id="SSK61453.1"/>
    </source>
</evidence>
<dbReference type="SUPFAM" id="SSF46894">
    <property type="entry name" value="C-terminal effector domain of the bipartite response regulators"/>
    <property type="match status" value="1"/>
</dbReference>
<evidence type="ECO:0000313" key="7">
    <source>
        <dbReference type="Proteomes" id="UP000251088"/>
    </source>
</evidence>
<organism evidence="5 7">
    <name type="scientific">Klebsiella pneumoniae</name>
    <dbReference type="NCBI Taxonomy" id="573"/>
    <lineage>
        <taxon>Bacteria</taxon>
        <taxon>Pseudomonadati</taxon>
        <taxon>Pseudomonadota</taxon>
        <taxon>Gammaproteobacteria</taxon>
        <taxon>Enterobacterales</taxon>
        <taxon>Enterobacteriaceae</taxon>
        <taxon>Klebsiella/Raoultella group</taxon>
        <taxon>Klebsiella</taxon>
        <taxon>Klebsiella pneumoniae complex</taxon>
    </lineage>
</organism>
<dbReference type="InterPro" id="IPR000792">
    <property type="entry name" value="Tscrpt_reg_LuxR_C"/>
</dbReference>
<dbReference type="GO" id="GO:0003677">
    <property type="term" value="F:DNA binding"/>
    <property type="evidence" value="ECO:0007669"/>
    <property type="project" value="UniProtKB-KW"/>
</dbReference>
<sequence>MKLCVVTNNNYFFAGMEHIFSEVQCCLCRISSYDVYACTPNSNVIILLDGVNHKVSIKEYSYLKKIGLPVFFILNTNCNVNSTLIGINIINAREAITILKDRMISLFNGGGQLDYKPINLTKKESFILRLYIDGLSLTQISEKTAIRKKTLITHTRNILNKTGVKHHNHLNILKNILGIHLAH</sequence>
<gene>
    <name evidence="4" type="ORF">DW286_29430</name>
    <name evidence="3" type="ORF">G4V31_22705</name>
    <name evidence="5" type="ORF">NCTC9128_00467</name>
    <name evidence="6" type="ORF">SAMEA4364603_05234</name>
</gene>
<dbReference type="PROSITE" id="PS50043">
    <property type="entry name" value="HTH_LUXR_2"/>
    <property type="match status" value="1"/>
</dbReference>
<dbReference type="AlphaFoldDB" id="A0A2L1C6V9"/>
<dbReference type="Proteomes" id="UP000252603">
    <property type="component" value="Unassembled WGS sequence"/>
</dbReference>
<reference evidence="5 7" key="1">
    <citation type="submission" date="2018-06" db="EMBL/GenBank/DDBJ databases">
        <authorList>
            <consortium name="Pathogen Informatics"/>
            <person name="Doyle S."/>
        </authorList>
    </citation>
    <scope>NUCLEOTIDE SEQUENCE [LARGE SCALE GENOMIC DNA]</scope>
    <source>
        <strain evidence="5 7">NCTC9128</strain>
    </source>
</reference>
<evidence type="ECO:0000256" key="1">
    <source>
        <dbReference type="ARBA" id="ARBA00023125"/>
    </source>
</evidence>
<dbReference type="EMBL" id="UAWN01000002">
    <property type="protein sequence ID" value="SQC05882.1"/>
    <property type="molecule type" value="Genomic_DNA"/>
</dbReference>
<dbReference type="InterPro" id="IPR036388">
    <property type="entry name" value="WH-like_DNA-bd_sf"/>
</dbReference>
<dbReference type="EMBL" id="JAAKYD010000025">
    <property type="protein sequence ID" value="NGN74918.1"/>
    <property type="molecule type" value="Genomic_DNA"/>
</dbReference>
<evidence type="ECO:0000313" key="8">
    <source>
        <dbReference type="Proteomes" id="UP000252603"/>
    </source>
</evidence>
<name>A0A2L1C6V9_KLEPN</name>
<dbReference type="Proteomes" id="UP000254657">
    <property type="component" value="Unassembled WGS sequence"/>
</dbReference>
<evidence type="ECO:0000259" key="2">
    <source>
        <dbReference type="PROSITE" id="PS50043"/>
    </source>
</evidence>
<dbReference type="Proteomes" id="UP000251088">
    <property type="component" value="Unassembled WGS sequence"/>
</dbReference>
<dbReference type="Pfam" id="PF00196">
    <property type="entry name" value="GerE"/>
    <property type="match status" value="1"/>
</dbReference>
<dbReference type="PRINTS" id="PR00038">
    <property type="entry name" value="HTHLUXR"/>
</dbReference>
<proteinExistence type="predicted"/>
<dbReference type="Proteomes" id="UP000479475">
    <property type="component" value="Unassembled WGS sequence"/>
</dbReference>
<accession>A0A2L1C6V9</accession>
<dbReference type="EMBL" id="UFEU01000029">
    <property type="protein sequence ID" value="SSK61453.1"/>
    <property type="molecule type" value="Genomic_DNA"/>
</dbReference>
<evidence type="ECO:0000313" key="9">
    <source>
        <dbReference type="Proteomes" id="UP000479475"/>
    </source>
</evidence>
<protein>
    <submittedName>
        <fullName evidence="5">Colanic acid capsular biosynthesis activation protein A</fullName>
    </submittedName>
    <submittedName>
        <fullName evidence="4">DNA-binding response regulator</fullName>
    </submittedName>
    <submittedName>
        <fullName evidence="3">Response regulator transcription factor</fullName>
    </submittedName>
</protein>
<evidence type="ECO:0000313" key="3">
    <source>
        <dbReference type="EMBL" id="NGN74918.1"/>
    </source>
</evidence>
<reference evidence="4" key="2">
    <citation type="submission" date="2018-07" db="EMBL/GenBank/DDBJ databases">
        <title>Draft genome sequence of Klebsiella pneumoniae K293.</title>
        <authorList>
            <person name="He F."/>
        </authorList>
    </citation>
    <scope>NUCLEOTIDE SEQUENCE</scope>
    <source>
        <strain evidence="4">K293</strain>
    </source>
</reference>
<keyword evidence="1 4" id="KW-0238">DNA-binding</keyword>
<dbReference type="Gene3D" id="1.10.10.10">
    <property type="entry name" value="Winged helix-like DNA-binding domain superfamily/Winged helix DNA-binding domain"/>
    <property type="match status" value="1"/>
</dbReference>
<dbReference type="GO" id="GO:0006355">
    <property type="term" value="P:regulation of DNA-templated transcription"/>
    <property type="evidence" value="ECO:0007669"/>
    <property type="project" value="InterPro"/>
</dbReference>
<dbReference type="EMBL" id="QRCF01000076">
    <property type="protein sequence ID" value="RDT83871.1"/>
    <property type="molecule type" value="Genomic_DNA"/>
</dbReference>